<keyword evidence="3" id="KW-0547">Nucleotide-binding</keyword>
<dbReference type="SUPFAM" id="SSF56059">
    <property type="entry name" value="Glutathione synthetase ATP-binding domain-like"/>
    <property type="match status" value="2"/>
</dbReference>
<dbReference type="InterPro" id="IPR001792">
    <property type="entry name" value="Acylphosphatase-like_dom"/>
</dbReference>
<comment type="caution">
    <text evidence="8">The sequence shown here is derived from an EMBL/GenBank/DDBJ whole genome shotgun (WGS) entry which is preliminary data.</text>
</comment>
<dbReference type="InterPro" id="IPR013815">
    <property type="entry name" value="ATP_grasp_subdomain_1"/>
</dbReference>
<feature type="domain" description="Acylphosphatase-like" evidence="7">
    <location>
        <begin position="51"/>
        <end position="138"/>
    </location>
</feature>
<organism evidence="8 9">
    <name type="scientific">Dethiobacter alkaliphilus AHT 1</name>
    <dbReference type="NCBI Taxonomy" id="555088"/>
    <lineage>
        <taxon>Bacteria</taxon>
        <taxon>Bacillati</taxon>
        <taxon>Bacillota</taxon>
        <taxon>Dethiobacteria</taxon>
        <taxon>Dethiobacterales</taxon>
        <taxon>Dethiobacteraceae</taxon>
        <taxon>Dethiobacter</taxon>
    </lineage>
</organism>
<dbReference type="Pfam" id="PF02655">
    <property type="entry name" value="ATP-grasp_3"/>
    <property type="match status" value="1"/>
</dbReference>
<name>C0GGT7_DETAL</name>
<dbReference type="EMBL" id="ACJM01000007">
    <property type="protein sequence ID" value="EEG77528.1"/>
    <property type="molecule type" value="Genomic_DNA"/>
</dbReference>
<dbReference type="Gene3D" id="3.30.470.20">
    <property type="entry name" value="ATP-grasp fold, B domain"/>
    <property type="match status" value="2"/>
</dbReference>
<dbReference type="PANTHER" id="PTHR21621:SF0">
    <property type="entry name" value="BETA-CITRYLGLUTAMATE SYNTHASE B-RELATED"/>
    <property type="match status" value="1"/>
</dbReference>
<reference evidence="8 9" key="1">
    <citation type="submission" date="2009-02" db="EMBL/GenBank/DDBJ databases">
        <title>Sequencing of the draft genome and assembly of Dethiobacter alkaliphilus AHT 1.</title>
        <authorList>
            <consortium name="US DOE Joint Genome Institute (JGI-PGF)"/>
            <person name="Lucas S."/>
            <person name="Copeland A."/>
            <person name="Lapidus A."/>
            <person name="Glavina del Rio T."/>
            <person name="Dalin E."/>
            <person name="Tice H."/>
            <person name="Bruce D."/>
            <person name="Goodwin L."/>
            <person name="Pitluck S."/>
            <person name="Larimer F."/>
            <person name="Land M.L."/>
            <person name="Hauser L."/>
            <person name="Muyzer G."/>
        </authorList>
    </citation>
    <scope>NUCLEOTIDE SEQUENCE [LARGE SCALE GENOMIC DNA]</scope>
    <source>
        <strain evidence="8 9">AHT 1</strain>
    </source>
</reference>
<comment type="similarity">
    <text evidence="5">Belongs to the acylphosphatase family.</text>
</comment>
<evidence type="ECO:0000313" key="9">
    <source>
        <dbReference type="Proteomes" id="UP000006443"/>
    </source>
</evidence>
<protein>
    <recommendedName>
        <fullName evidence="1">Acylphosphatase</fullName>
    </recommendedName>
    <alternativeName>
        <fullName evidence="2">Acylphosphate phosphohydrolase</fullName>
    </alternativeName>
</protein>
<evidence type="ECO:0000259" key="7">
    <source>
        <dbReference type="PROSITE" id="PS51160"/>
    </source>
</evidence>
<evidence type="ECO:0000256" key="5">
    <source>
        <dbReference type="RuleBase" id="RU004168"/>
    </source>
</evidence>
<dbReference type="Gene3D" id="3.30.1490.20">
    <property type="entry name" value="ATP-grasp fold, A domain"/>
    <property type="match status" value="1"/>
</dbReference>
<keyword evidence="3" id="KW-0067">ATP-binding</keyword>
<comment type="caution">
    <text evidence="4">Lacks conserved residue(s) required for the propagation of feature annotation.</text>
</comment>
<dbReference type="Pfam" id="PF00708">
    <property type="entry name" value="Acylphosphatase"/>
    <property type="match status" value="1"/>
</dbReference>
<dbReference type="GO" id="GO:0018169">
    <property type="term" value="F:ribosomal S6-glutamic acid ligase activity"/>
    <property type="evidence" value="ECO:0007669"/>
    <property type="project" value="TreeGrafter"/>
</dbReference>
<keyword evidence="8" id="KW-0436">Ligase</keyword>
<evidence type="ECO:0000256" key="2">
    <source>
        <dbReference type="ARBA" id="ARBA00032904"/>
    </source>
</evidence>
<dbReference type="GO" id="GO:0046872">
    <property type="term" value="F:metal ion binding"/>
    <property type="evidence" value="ECO:0007669"/>
    <property type="project" value="InterPro"/>
</dbReference>
<evidence type="ECO:0000259" key="6">
    <source>
        <dbReference type="PROSITE" id="PS50975"/>
    </source>
</evidence>
<dbReference type="InterPro" id="IPR003806">
    <property type="entry name" value="ATP-grasp_PylC-type"/>
</dbReference>
<dbReference type="PANTHER" id="PTHR21621">
    <property type="entry name" value="RIBOSOMAL PROTEIN S6 MODIFICATION PROTEIN"/>
    <property type="match status" value="1"/>
</dbReference>
<evidence type="ECO:0000256" key="3">
    <source>
        <dbReference type="PROSITE-ProRule" id="PRU00409"/>
    </source>
</evidence>
<dbReference type="PROSITE" id="PS50975">
    <property type="entry name" value="ATP_GRASP"/>
    <property type="match status" value="1"/>
</dbReference>
<keyword evidence="9" id="KW-1185">Reference proteome</keyword>
<proteinExistence type="inferred from homology"/>
<sequence>MTSKLIRIPKILYFRTLCLLLNPKSKGLDPYQGSPFRSWATSIVPGRKVSAVQLLISGSVIGVGFRSWIQKKAHLNGLDCLVFPRSKKTIEVILIGEGKDVESVALAAWKGPAKAKVEKIKEKWFNKPRKVSLPAIQPENEEILWSGDSVELIRTTIKQLEPLLKRPNQFTQTGLFSNAGEIQRAALNKNLSVARFSNINFLLSPNHMLGLQQSQTSRVSTTVRALTDHKHLTKEFLVSKGLPVPKGMIFTKWQDAKEYFRTCGYPVVVKPVSGSYGQGITVDVRTESSMEVAWLYAKKYHEQIVVEELIKGIDVRVLVIGKTAKAALMRVPANVIGDGSKTIERLIDDKNKNRLANPRLAKALIVPDAFTENFLSRQGHSLSSIPKEGEVVFLHLKANIGAGADSINITEYLHPDLLALAEEAASSFGVDDFWGIDLLVEAIDKPRHSQHCSIIEVNSRANIYNVQFPMYGKPVDAAQELVDYLFPENITDESYPLESIRLLISGQIDDTFFEDTVKLARSFNLQGSIQSGNNEAEILVHGRKHLVAAFIFKLYSPAEGQVVDNLQISPLTASEKELSSLFAHNTGNLLKPETPTAEEQISSFDTGSFPVTAYETESFAGDIDINAQLFLNEFSHHGLDGKVIDQDVIQIFNDNAAGIAGMRHSSIFCDKICERVYPAKYLLSLNTLPVPRGIACKAGELQRGLSHVKHINFPCLLTGINSPANTTHIINNKKELKAMWGKEKSKGTKYLLLEETIAGHHVYVAIVAGKYRGALLLEPVTVTGDGSSSIEQLIEHKNKLRSQNPWYQDKLISINEEVLATLHELNLKPDSVPHAGQAVILEKKYHWQWGGETVNIADYIHQDFIQHALQSVAVVPGLELAVVQMVIPYPEHPANRQKWVVSKIDVRAPWAMFHFPWKGKQAAVVHNIVNELCLTNRTKWIKGD</sequence>
<dbReference type="SUPFAM" id="SSF54975">
    <property type="entry name" value="Acylphosphatase/BLUF domain-like"/>
    <property type="match status" value="1"/>
</dbReference>
<dbReference type="GO" id="GO:0005737">
    <property type="term" value="C:cytoplasm"/>
    <property type="evidence" value="ECO:0007669"/>
    <property type="project" value="TreeGrafter"/>
</dbReference>
<evidence type="ECO:0000313" key="8">
    <source>
        <dbReference type="EMBL" id="EEG77528.1"/>
    </source>
</evidence>
<dbReference type="OrthoDB" id="24041at2"/>
<dbReference type="RefSeq" id="WP_008516532.1">
    <property type="nucleotide sequence ID" value="NZ_ACJM01000007.1"/>
</dbReference>
<dbReference type="Gene3D" id="3.30.70.100">
    <property type="match status" value="1"/>
</dbReference>
<dbReference type="GO" id="GO:0005524">
    <property type="term" value="F:ATP binding"/>
    <property type="evidence" value="ECO:0007669"/>
    <property type="project" value="UniProtKB-UniRule"/>
</dbReference>
<dbReference type="Proteomes" id="UP000006443">
    <property type="component" value="Unassembled WGS sequence"/>
</dbReference>
<dbReference type="GO" id="GO:0009432">
    <property type="term" value="P:SOS response"/>
    <property type="evidence" value="ECO:0007669"/>
    <property type="project" value="TreeGrafter"/>
</dbReference>
<dbReference type="eggNOG" id="COG0189">
    <property type="taxonomic scope" value="Bacteria"/>
</dbReference>
<evidence type="ECO:0000256" key="4">
    <source>
        <dbReference type="PROSITE-ProRule" id="PRU00520"/>
    </source>
</evidence>
<dbReference type="InterPro" id="IPR011761">
    <property type="entry name" value="ATP-grasp"/>
</dbReference>
<evidence type="ECO:0000256" key="1">
    <source>
        <dbReference type="ARBA" id="ARBA00015991"/>
    </source>
</evidence>
<dbReference type="PROSITE" id="PS51160">
    <property type="entry name" value="ACYLPHOSPHATASE_3"/>
    <property type="match status" value="1"/>
</dbReference>
<dbReference type="InterPro" id="IPR036046">
    <property type="entry name" value="Acylphosphatase-like_dom_sf"/>
</dbReference>
<gene>
    <name evidence="8" type="ORF">DealDRAFT_1651</name>
</gene>
<dbReference type="AlphaFoldDB" id="C0GGT7"/>
<dbReference type="STRING" id="555088.DealDRAFT_1651"/>
<feature type="domain" description="ATP-grasp" evidence="6">
    <location>
        <begin position="234"/>
        <end position="486"/>
    </location>
</feature>
<accession>C0GGT7</accession>